<accession>A0A9Q3DT64</accession>
<name>A0A9Q3DT64_9BASI</name>
<dbReference type="PANTHER" id="PTHR33064">
    <property type="entry name" value="POL PROTEIN"/>
    <property type="match status" value="1"/>
</dbReference>
<dbReference type="InterPro" id="IPR043128">
    <property type="entry name" value="Rev_trsase/Diguanyl_cyclase"/>
</dbReference>
<dbReference type="InterPro" id="IPR043502">
    <property type="entry name" value="DNA/RNA_pol_sf"/>
</dbReference>
<evidence type="ECO:0000313" key="1">
    <source>
        <dbReference type="EMBL" id="MBW0506196.1"/>
    </source>
</evidence>
<protein>
    <submittedName>
        <fullName evidence="1">Uncharacterized protein</fullName>
    </submittedName>
</protein>
<dbReference type="Gene3D" id="3.30.70.270">
    <property type="match status" value="1"/>
</dbReference>
<proteinExistence type="predicted"/>
<dbReference type="Proteomes" id="UP000765509">
    <property type="component" value="Unassembled WGS sequence"/>
</dbReference>
<dbReference type="PANTHER" id="PTHR33064:SF37">
    <property type="entry name" value="RIBONUCLEASE H"/>
    <property type="match status" value="1"/>
</dbReference>
<keyword evidence="2" id="KW-1185">Reference proteome</keyword>
<sequence>MQNLIKCQLYQMNHAKKKAIPIPKSILTQVIELVRERICTGLYEQSKSTYNSTVVCVAKPNEKLRIVNDPQDLNKVTIEDAGLPPNFNVFFGSFSGKACYGLGDIMKRYYDRELDITTRSLTTFETPLVSLQPTRLPQGTTNSVEVYQAQMTWILQEEIPEHLGISIDD</sequence>
<reference evidence="1" key="1">
    <citation type="submission" date="2021-03" db="EMBL/GenBank/DDBJ databases">
        <title>Draft genome sequence of rust myrtle Austropuccinia psidii MF-1, a brazilian biotype.</title>
        <authorList>
            <person name="Quecine M.C."/>
            <person name="Pachon D.M.R."/>
            <person name="Bonatelli M.L."/>
            <person name="Correr F.H."/>
            <person name="Franceschini L.M."/>
            <person name="Leite T.F."/>
            <person name="Margarido G.R.A."/>
            <person name="Almeida C.A."/>
            <person name="Ferrarezi J.A."/>
            <person name="Labate C.A."/>
        </authorList>
    </citation>
    <scope>NUCLEOTIDE SEQUENCE</scope>
    <source>
        <strain evidence="1">MF-1</strain>
    </source>
</reference>
<evidence type="ECO:0000313" key="2">
    <source>
        <dbReference type="Proteomes" id="UP000765509"/>
    </source>
</evidence>
<dbReference type="OrthoDB" id="5599163at2759"/>
<dbReference type="CDD" id="cd01647">
    <property type="entry name" value="RT_LTR"/>
    <property type="match status" value="1"/>
</dbReference>
<dbReference type="InterPro" id="IPR051320">
    <property type="entry name" value="Viral_Replic_Matur_Polypro"/>
</dbReference>
<dbReference type="Gene3D" id="3.10.10.10">
    <property type="entry name" value="HIV Type 1 Reverse Transcriptase, subunit A, domain 1"/>
    <property type="match status" value="1"/>
</dbReference>
<dbReference type="SUPFAM" id="SSF56672">
    <property type="entry name" value="DNA/RNA polymerases"/>
    <property type="match status" value="1"/>
</dbReference>
<gene>
    <name evidence="1" type="ORF">O181_045911</name>
</gene>
<comment type="caution">
    <text evidence="1">The sequence shown here is derived from an EMBL/GenBank/DDBJ whole genome shotgun (WGS) entry which is preliminary data.</text>
</comment>
<organism evidence="1 2">
    <name type="scientific">Austropuccinia psidii MF-1</name>
    <dbReference type="NCBI Taxonomy" id="1389203"/>
    <lineage>
        <taxon>Eukaryota</taxon>
        <taxon>Fungi</taxon>
        <taxon>Dikarya</taxon>
        <taxon>Basidiomycota</taxon>
        <taxon>Pucciniomycotina</taxon>
        <taxon>Pucciniomycetes</taxon>
        <taxon>Pucciniales</taxon>
        <taxon>Sphaerophragmiaceae</taxon>
        <taxon>Austropuccinia</taxon>
    </lineage>
</organism>
<dbReference type="AlphaFoldDB" id="A0A9Q3DT64"/>
<dbReference type="EMBL" id="AVOT02018942">
    <property type="protein sequence ID" value="MBW0506196.1"/>
    <property type="molecule type" value="Genomic_DNA"/>
</dbReference>